<dbReference type="Proteomes" id="UP001500843">
    <property type="component" value="Unassembled WGS sequence"/>
</dbReference>
<name>A0ABP8Y6D3_9MICO</name>
<reference evidence="2" key="1">
    <citation type="journal article" date="2019" name="Int. J. Syst. Evol. Microbiol.">
        <title>The Global Catalogue of Microorganisms (GCM) 10K type strain sequencing project: providing services to taxonomists for standard genome sequencing and annotation.</title>
        <authorList>
            <consortium name="The Broad Institute Genomics Platform"/>
            <consortium name="The Broad Institute Genome Sequencing Center for Infectious Disease"/>
            <person name="Wu L."/>
            <person name="Ma J."/>
        </authorList>
    </citation>
    <scope>NUCLEOTIDE SEQUENCE [LARGE SCALE GENOMIC DNA]</scope>
    <source>
        <strain evidence="2">JCM 17975</strain>
    </source>
</reference>
<keyword evidence="2" id="KW-1185">Reference proteome</keyword>
<dbReference type="EMBL" id="BAABHM010000035">
    <property type="protein sequence ID" value="GAA4721991.1"/>
    <property type="molecule type" value="Genomic_DNA"/>
</dbReference>
<proteinExistence type="predicted"/>
<evidence type="ECO:0000313" key="1">
    <source>
        <dbReference type="EMBL" id="GAA4721991.1"/>
    </source>
</evidence>
<organism evidence="1 2">
    <name type="scientific">Promicromonospora umidemergens</name>
    <dbReference type="NCBI Taxonomy" id="629679"/>
    <lineage>
        <taxon>Bacteria</taxon>
        <taxon>Bacillati</taxon>
        <taxon>Actinomycetota</taxon>
        <taxon>Actinomycetes</taxon>
        <taxon>Micrococcales</taxon>
        <taxon>Promicromonosporaceae</taxon>
        <taxon>Promicromonospora</taxon>
    </lineage>
</organism>
<comment type="caution">
    <text evidence="1">The sequence shown here is derived from an EMBL/GenBank/DDBJ whole genome shotgun (WGS) entry which is preliminary data.</text>
</comment>
<protein>
    <submittedName>
        <fullName evidence="1">Uncharacterized protein</fullName>
    </submittedName>
</protein>
<evidence type="ECO:0000313" key="2">
    <source>
        <dbReference type="Proteomes" id="UP001500843"/>
    </source>
</evidence>
<sequence length="396" mass="41569">MVVVAAAVALVATGGVVVAVRAEASRLVNQADARHTGGDCQDSAAALEELGPLHRLVAGDVVDSSVQGRRACEVLLDATSTDGDLELDGLDDYLAHRGARWAHAGVVRADLLFTSSASSGNGSWDAPGRDPEGAVEQLAETLAAYPEESASVRDAMSTYVGRFKKEWYIEPTVYPGPAGYIEPVDEESLASEACAARDEYLWLHDGGWTEPELAEPIASTDDRGDDLLAGCAQARQAAGKLAAARSLYGEYLETYADAPGAKSVRKVHDELVESIRHQRMRDRAMANADHPADGSNLDACADARCQVRVTSGTLVPIGGPGGPYELLVWVHDKSVTAQLGGYIRSFSSNGGSISSGDGYATWSGGPGGELVLNDKVGTGVDGVRGDRATLSVWRAD</sequence>
<gene>
    <name evidence="1" type="ORF">GCM10023198_53040</name>
</gene>
<accession>A0ABP8Y6D3</accession>